<evidence type="ECO:0008006" key="3">
    <source>
        <dbReference type="Google" id="ProtNLM"/>
    </source>
</evidence>
<organism evidence="1 2">
    <name type="scientific">Protopolystoma xenopodis</name>
    <dbReference type="NCBI Taxonomy" id="117903"/>
    <lineage>
        <taxon>Eukaryota</taxon>
        <taxon>Metazoa</taxon>
        <taxon>Spiralia</taxon>
        <taxon>Lophotrochozoa</taxon>
        <taxon>Platyhelminthes</taxon>
        <taxon>Monogenea</taxon>
        <taxon>Polyopisthocotylea</taxon>
        <taxon>Polystomatidea</taxon>
        <taxon>Polystomatidae</taxon>
        <taxon>Protopolystoma</taxon>
    </lineage>
</organism>
<proteinExistence type="predicted"/>
<dbReference type="Proteomes" id="UP000784294">
    <property type="component" value="Unassembled WGS sequence"/>
</dbReference>
<dbReference type="AlphaFoldDB" id="A0A3S4ZCX0"/>
<dbReference type="EMBL" id="CAAALY010003569">
    <property type="protein sequence ID" value="VEL08279.1"/>
    <property type="molecule type" value="Genomic_DNA"/>
</dbReference>
<protein>
    <recommendedName>
        <fullName evidence="3">RPA43 OB domain-containing protein</fullName>
    </recommendedName>
</protein>
<keyword evidence="2" id="KW-1185">Reference proteome</keyword>
<name>A0A3S4ZCX0_9PLAT</name>
<accession>A0A3S4ZCX0</accession>
<reference evidence="1" key="1">
    <citation type="submission" date="2018-11" db="EMBL/GenBank/DDBJ databases">
        <authorList>
            <consortium name="Pathogen Informatics"/>
        </authorList>
    </citation>
    <scope>NUCLEOTIDE SEQUENCE</scope>
</reference>
<comment type="caution">
    <text evidence="1">The sequence shown here is derived from an EMBL/GenBank/DDBJ whole genome shotgun (WGS) entry which is preliminary data.</text>
</comment>
<sequence>MEQVTWEFVVPLYPVNFADPILSVSKFINSQLDCFIPELEGVLKSVDMSALQVFPAACFENTVTGACCLFKLSPELDYILIRCSAPIELFRPKIGSVLPVVVSSIKKASLFCQHAATNTTVILQLPVHMYRKSVGDQLEIIEEGVTLKVGDAIEVIVERLGNLATSTILYAKLIGMLGNSSNSREHLGTDGLPEVKHRPKKRKLCADEEIKPNLDLVLRPDPEDPGLQLHSFVLPDQDPVELCIKPEPSDEDMVGAGEYVETVIQPVTHKSKKKRQKFVSFAPGTALQDGPIKRYEIEKIESECSRQNELLTMPDAVDQFSSPTLNKKRRHSIHGSGRCPLTTEQLRRLTLP</sequence>
<dbReference type="OrthoDB" id="10250504at2759"/>
<evidence type="ECO:0000313" key="1">
    <source>
        <dbReference type="EMBL" id="VEL08279.1"/>
    </source>
</evidence>
<gene>
    <name evidence="1" type="ORF">PXEA_LOCUS1719</name>
</gene>
<evidence type="ECO:0000313" key="2">
    <source>
        <dbReference type="Proteomes" id="UP000784294"/>
    </source>
</evidence>